<evidence type="ECO:0000256" key="2">
    <source>
        <dbReference type="ARBA" id="ARBA00008335"/>
    </source>
</evidence>
<feature type="region of interest" description="Disordered" evidence="8">
    <location>
        <begin position="1"/>
        <end position="24"/>
    </location>
</feature>
<evidence type="ECO:0000256" key="9">
    <source>
        <dbReference type="SAM" id="Phobius"/>
    </source>
</evidence>
<proteinExistence type="inferred from homology"/>
<evidence type="ECO:0000256" key="3">
    <source>
        <dbReference type="ARBA" id="ARBA00022448"/>
    </source>
</evidence>
<keyword evidence="6 9" id="KW-1133">Transmembrane helix</keyword>
<evidence type="ECO:0000256" key="1">
    <source>
        <dbReference type="ARBA" id="ARBA00004651"/>
    </source>
</evidence>
<feature type="transmembrane region" description="Helical" evidence="9">
    <location>
        <begin position="292"/>
        <end position="311"/>
    </location>
</feature>
<evidence type="ECO:0000259" key="10">
    <source>
        <dbReference type="PROSITE" id="PS50850"/>
    </source>
</evidence>
<feature type="transmembrane region" description="Helical" evidence="9">
    <location>
        <begin position="381"/>
        <end position="400"/>
    </location>
</feature>
<evidence type="ECO:0000313" key="11">
    <source>
        <dbReference type="EMBL" id="NYG97762.1"/>
    </source>
</evidence>
<keyword evidence="7 9" id="KW-0472">Membrane</keyword>
<keyword evidence="12" id="KW-1185">Reference proteome</keyword>
<dbReference type="RefSeq" id="WP_343046557.1">
    <property type="nucleotide sequence ID" value="NZ_JACBZY010000001.1"/>
</dbReference>
<evidence type="ECO:0000313" key="12">
    <source>
        <dbReference type="Proteomes" id="UP000553888"/>
    </source>
</evidence>
<dbReference type="InterPro" id="IPR020846">
    <property type="entry name" value="MFS_dom"/>
</dbReference>
<dbReference type="SUPFAM" id="SSF103473">
    <property type="entry name" value="MFS general substrate transporter"/>
    <property type="match status" value="1"/>
</dbReference>
<comment type="caution">
    <text evidence="11">The sequence shown here is derived from an EMBL/GenBank/DDBJ whole genome shotgun (WGS) entry which is preliminary data.</text>
</comment>
<gene>
    <name evidence="11" type="ORF">BJ979_000388</name>
</gene>
<dbReference type="InterPro" id="IPR036259">
    <property type="entry name" value="MFS_trans_sf"/>
</dbReference>
<keyword evidence="5 9" id="KW-0812">Transmembrane</keyword>
<sequence length="445" mass="45711">MPSAPATDSVPIQRTMGDGASPEERAARRRYRRMMLALLAAGIATFAELYAVQGVLPELARDLKVTPADAALTVSAATTGLALGVLGWAGIADRIGRLLSMRIAVLGAVVLGLAACAVPDLGTLVGLRLLSGAVLGAVPVLAVSYVHENLTARRAAAAAAVYISGTTIGGAAGRLIAGPLGEPLGWRGALLVVGAVSLVAALVFILLAPTSPATPPVTRPLVAQPVAAEATQGGAASTSFAHLTQRQRIRRALRFTLLRLDVQALLLTGCFVAVYNFLAFRLEAAPFHLDPGWVSLLFLAYGAGTVTSRLAGKWLPRVGAERIILVGLAALMAGLALMGFDSVAIIVVGLVLFTGGQFLAHASAVAATGRRADHDHRSQASALYNIAFYLGSGVGGWALGLVFQQLGWTAMTLTIGGVLVALAVFTATGIRRRDTGAALTPGRAA</sequence>
<dbReference type="AlphaFoldDB" id="A0A852Y7A6"/>
<dbReference type="PROSITE" id="PS50850">
    <property type="entry name" value="MFS"/>
    <property type="match status" value="1"/>
</dbReference>
<feature type="transmembrane region" description="Helical" evidence="9">
    <location>
        <begin position="103"/>
        <end position="121"/>
    </location>
</feature>
<dbReference type="CDD" id="cd17324">
    <property type="entry name" value="MFS_NepI_like"/>
    <property type="match status" value="1"/>
</dbReference>
<dbReference type="EMBL" id="JACBZY010000001">
    <property type="protein sequence ID" value="NYG97762.1"/>
    <property type="molecule type" value="Genomic_DNA"/>
</dbReference>
<evidence type="ECO:0000256" key="8">
    <source>
        <dbReference type="SAM" id="MobiDB-lite"/>
    </source>
</evidence>
<feature type="transmembrane region" description="Helical" evidence="9">
    <location>
        <begin position="34"/>
        <end position="52"/>
    </location>
</feature>
<organism evidence="11 12">
    <name type="scientific">Schumannella luteola</name>
    <dbReference type="NCBI Taxonomy" id="472059"/>
    <lineage>
        <taxon>Bacteria</taxon>
        <taxon>Bacillati</taxon>
        <taxon>Actinomycetota</taxon>
        <taxon>Actinomycetes</taxon>
        <taxon>Micrococcales</taxon>
        <taxon>Microbacteriaceae</taxon>
        <taxon>Schumannella</taxon>
    </lineage>
</organism>
<feature type="domain" description="Major facilitator superfamily (MFS) profile" evidence="10">
    <location>
        <begin position="34"/>
        <end position="434"/>
    </location>
</feature>
<feature type="transmembrane region" description="Helical" evidence="9">
    <location>
        <begin position="256"/>
        <end position="280"/>
    </location>
</feature>
<feature type="transmembrane region" description="Helical" evidence="9">
    <location>
        <begin position="346"/>
        <end position="369"/>
    </location>
</feature>
<dbReference type="PANTHER" id="PTHR43271:SF1">
    <property type="entry name" value="INNER MEMBRANE TRANSPORT PROTEIN YNFM"/>
    <property type="match status" value="1"/>
</dbReference>
<dbReference type="Gene3D" id="1.20.1250.20">
    <property type="entry name" value="MFS general substrate transporter like domains"/>
    <property type="match status" value="1"/>
</dbReference>
<evidence type="ECO:0000256" key="4">
    <source>
        <dbReference type="ARBA" id="ARBA00022475"/>
    </source>
</evidence>
<feature type="transmembrane region" description="Helical" evidence="9">
    <location>
        <begin position="127"/>
        <end position="146"/>
    </location>
</feature>
<dbReference type="PANTHER" id="PTHR43271">
    <property type="entry name" value="BLL2771 PROTEIN"/>
    <property type="match status" value="1"/>
</dbReference>
<protein>
    <submittedName>
        <fullName evidence="11">Putative MFS family arabinose efflux permease</fullName>
    </submittedName>
</protein>
<reference evidence="11 12" key="1">
    <citation type="submission" date="2020-07" db="EMBL/GenBank/DDBJ databases">
        <title>Sequencing the genomes of 1000 actinobacteria strains.</title>
        <authorList>
            <person name="Klenk H.-P."/>
        </authorList>
    </citation>
    <scope>NUCLEOTIDE SEQUENCE [LARGE SCALE GENOMIC DNA]</scope>
    <source>
        <strain evidence="11 12">DSM 23141</strain>
    </source>
</reference>
<dbReference type="Pfam" id="PF07690">
    <property type="entry name" value="MFS_1"/>
    <property type="match status" value="2"/>
</dbReference>
<evidence type="ECO:0000256" key="7">
    <source>
        <dbReference type="ARBA" id="ARBA00023136"/>
    </source>
</evidence>
<keyword evidence="3" id="KW-0813">Transport</keyword>
<evidence type="ECO:0000256" key="6">
    <source>
        <dbReference type="ARBA" id="ARBA00022989"/>
    </source>
</evidence>
<accession>A0A852Y7A6</accession>
<dbReference type="GO" id="GO:0022857">
    <property type="term" value="F:transmembrane transporter activity"/>
    <property type="evidence" value="ECO:0007669"/>
    <property type="project" value="InterPro"/>
</dbReference>
<evidence type="ECO:0000256" key="5">
    <source>
        <dbReference type="ARBA" id="ARBA00022692"/>
    </source>
</evidence>
<feature type="transmembrane region" description="Helical" evidence="9">
    <location>
        <begin position="72"/>
        <end position="91"/>
    </location>
</feature>
<dbReference type="InterPro" id="IPR011701">
    <property type="entry name" value="MFS"/>
</dbReference>
<feature type="transmembrane region" description="Helical" evidence="9">
    <location>
        <begin position="323"/>
        <end position="340"/>
    </location>
</feature>
<name>A0A852Y7A6_9MICO</name>
<feature type="transmembrane region" description="Helical" evidence="9">
    <location>
        <begin position="406"/>
        <end position="425"/>
    </location>
</feature>
<feature type="transmembrane region" description="Helical" evidence="9">
    <location>
        <begin position="158"/>
        <end position="177"/>
    </location>
</feature>
<comment type="subcellular location">
    <subcellularLocation>
        <location evidence="1">Cell membrane</location>
        <topology evidence="1">Multi-pass membrane protein</topology>
    </subcellularLocation>
</comment>
<keyword evidence="4" id="KW-1003">Cell membrane</keyword>
<dbReference type="GO" id="GO:0005886">
    <property type="term" value="C:plasma membrane"/>
    <property type="evidence" value="ECO:0007669"/>
    <property type="project" value="UniProtKB-SubCell"/>
</dbReference>
<dbReference type="Proteomes" id="UP000553888">
    <property type="component" value="Unassembled WGS sequence"/>
</dbReference>
<comment type="similarity">
    <text evidence="2">Belongs to the major facilitator superfamily.</text>
</comment>
<feature type="transmembrane region" description="Helical" evidence="9">
    <location>
        <begin position="189"/>
        <end position="209"/>
    </location>
</feature>